<dbReference type="GO" id="GO:0005737">
    <property type="term" value="C:cytoplasm"/>
    <property type="evidence" value="ECO:0007669"/>
    <property type="project" value="TreeGrafter"/>
</dbReference>
<dbReference type="PANTHER" id="PTHR11079">
    <property type="entry name" value="CYTOSINE DEAMINASE FAMILY MEMBER"/>
    <property type="match status" value="1"/>
</dbReference>
<dbReference type="PROSITE" id="PS51747">
    <property type="entry name" value="CYT_DCMP_DEAMINASES_2"/>
    <property type="match status" value="1"/>
</dbReference>
<dbReference type="InterPro" id="IPR002125">
    <property type="entry name" value="CMP_dCMP_dom"/>
</dbReference>
<proteinExistence type="predicted"/>
<dbReference type="GO" id="GO:0005634">
    <property type="term" value="C:nucleus"/>
    <property type="evidence" value="ECO:0007669"/>
    <property type="project" value="TreeGrafter"/>
</dbReference>
<dbReference type="SUPFAM" id="SSF53927">
    <property type="entry name" value="Cytidine deaminase-like"/>
    <property type="match status" value="1"/>
</dbReference>
<evidence type="ECO:0000313" key="4">
    <source>
        <dbReference type="Proteomes" id="UP000183365"/>
    </source>
</evidence>
<organism evidence="3 4">
    <name type="scientific">Hanseniaspora guilliermondii</name>
    <dbReference type="NCBI Taxonomy" id="56406"/>
    <lineage>
        <taxon>Eukaryota</taxon>
        <taxon>Fungi</taxon>
        <taxon>Dikarya</taxon>
        <taxon>Ascomycota</taxon>
        <taxon>Saccharomycotina</taxon>
        <taxon>Saccharomycetes</taxon>
        <taxon>Saccharomycodales</taxon>
        <taxon>Saccharomycodaceae</taxon>
        <taxon>Hanseniaspora</taxon>
    </lineage>
</organism>
<dbReference type="InterPro" id="IPR016193">
    <property type="entry name" value="Cytidine_deaminase-like"/>
</dbReference>
<dbReference type="PANTHER" id="PTHR11079:SF149">
    <property type="entry name" value="TRNA-SPECIFIC ADENOSINE DEAMINASE 2"/>
    <property type="match status" value="1"/>
</dbReference>
<dbReference type="OrthoDB" id="3970845at2759"/>
<accession>A0A1L0CHG2</accession>
<evidence type="ECO:0000313" key="3">
    <source>
        <dbReference type="EMBL" id="SGZ38197.1"/>
    </source>
</evidence>
<reference evidence="4" key="1">
    <citation type="submission" date="2016-11" db="EMBL/GenBank/DDBJ databases">
        <authorList>
            <person name="Guldener U."/>
        </authorList>
    </citation>
    <scope>NUCLEOTIDE SEQUENCE [LARGE SCALE GENOMIC DNA]</scope>
</reference>
<evidence type="ECO:0000256" key="1">
    <source>
        <dbReference type="ARBA" id="ARBA00022801"/>
    </source>
</evidence>
<name>A0A1L0CHG2_9ASCO</name>
<dbReference type="Gene3D" id="3.40.140.10">
    <property type="entry name" value="Cytidine Deaminase, domain 2"/>
    <property type="match status" value="1"/>
</dbReference>
<dbReference type="GO" id="GO:0002100">
    <property type="term" value="P:tRNA wobble adenosine to inosine editing"/>
    <property type="evidence" value="ECO:0007669"/>
    <property type="project" value="InterPro"/>
</dbReference>
<protein>
    <recommendedName>
        <fullName evidence="2">CMP/dCMP-type deaminase domain-containing protein</fullName>
    </recommendedName>
</protein>
<gene>
    <name evidence="3" type="ORF">HGUI_00397</name>
</gene>
<dbReference type="Proteomes" id="UP000183365">
    <property type="component" value="Unassembled WGS sequence"/>
</dbReference>
<dbReference type="GO" id="GO:0052717">
    <property type="term" value="F:tRNA-specific adenosine-34 deaminase activity"/>
    <property type="evidence" value="ECO:0007669"/>
    <property type="project" value="UniProtKB-EC"/>
</dbReference>
<dbReference type="Pfam" id="PF00383">
    <property type="entry name" value="dCMP_cyt_deam_1"/>
    <property type="match status" value="1"/>
</dbReference>
<dbReference type="AlphaFoldDB" id="A0A1L0CHG2"/>
<dbReference type="EMBL" id="FQNF01000005">
    <property type="protein sequence ID" value="SGZ38197.1"/>
    <property type="molecule type" value="Genomic_DNA"/>
</dbReference>
<dbReference type="VEuPathDB" id="FungiDB:HGUI_00397"/>
<dbReference type="GO" id="GO:0046872">
    <property type="term" value="F:metal ion binding"/>
    <property type="evidence" value="ECO:0007669"/>
    <property type="project" value="UniProtKB-KW"/>
</dbReference>
<keyword evidence="1" id="KW-0378">Hydrolase</keyword>
<sequence>MRILTLVAQEILKDGKEMPIVTFLVFQDKIISLKYNKTNENKNGIHHGEYLSFKDLPIGFLEKHKEDITLYVNVEPCIMCDGMIKLVGLNNVVFSCENERFGSSLLPNLVKNTNKIAMIPFIYRKEAIVTLRQFYLQENKNAPKTRRKEGRTLDFETFPNIKWSSYFTDFDDFYRTIFDTEYMDRVLAEKIYYNNLDLEPLDLKLIQPNSEPLIEGIINDINNFWEAWREPKRNKISIS</sequence>
<keyword evidence="4" id="KW-1185">Reference proteome</keyword>
<evidence type="ECO:0000259" key="2">
    <source>
        <dbReference type="PROSITE" id="PS51747"/>
    </source>
</evidence>
<feature type="domain" description="CMP/dCMP-type deaminase" evidence="2">
    <location>
        <begin position="1"/>
        <end position="106"/>
    </location>
</feature>